<comment type="cofactor">
    <cofactor evidence="1">
        <name>Zn(2+)</name>
        <dbReference type="ChEBI" id="CHEBI:29105"/>
    </cofactor>
</comment>
<dbReference type="Proteomes" id="UP000662888">
    <property type="component" value="Chromosome"/>
</dbReference>
<sequence length="1314" mass="145102">MLVVAFCAYILRLDKALQRFSIKIERFASLHLPQRQETAINAPINAPSPELTARLTAPSRAYKNSARLAVAGLLLFVALYCGLAGWFLYTPWQVFVDGAGSDIGLFAYIMAACSLFIGVMMLKAIFSVRNAKLEDLHEVTASEQPRLFAYLFELADAAGAPRPHKVFLSARVNAAVFYDLSLFNLIFPSKKNLEIGLPLVNTLSRGELRAVLAHEFGHFAQRSMAVGRWVYVAQQIAGHMVARRDKFDEFLVGVGRIDLRLTMAVGVLQVIIWSIRSLIDSLFRVVVVMQRALSREMEMQADLVAVSLTGSDALIHALHRTRGADDAWERALVFIADEHAAGRATRDAFAVQTHMLQRMSSILNDRAYAEVPPLPEKGQAKHRVFKAELAQPSKMWLSHPLNHEREANAKRIYVAAPIDPASAWSIFERPSALREQMTSRLLGEGESTPIDLEESLKLLARPFKREQYNRRYCGVYFARPLTRHAQSLAQLREGHYPAAPEALGTLYPASLTADVHLLRTLQDERAQLDALIAGVLTAPGGVVRLRGEEFSKKQLPAALARVREEIDAVNARLQRHDWMCRSWHQNMARQLGGGWEAYLDGLLAMVHYAEHRLADLKDAQGMLNNAAAVVTAVHRVTSEGVSRVVGQANELHYVMDQIYKEAGAVHLDARLTARMELNTDWRQALGEFTLSLAYIDNINEWMRASESWARRLTNALDALRLDALEELLITETMIARCSRGGEAMPAAPGPSKAPPSYPVLLPGAERKRQQKLSWRARFERADGFVPGAARLLVAASIVLAVLSAGSFTRGGVSAFGSDPVIIVYNGLGTPVNVNIDGKTVSVPAHMNRELTVPALGKHHVETRSGDGRLIEAFDAEARRGGHPVYNVASATPLVNWWANYGKVKPRAEQILGALRWTDSNVDFLFATPPKSITGKGNGGYRSVLDGLADEAPETQLGTLTDEAQKKHAGLMHARWDATTLAYSESWFTYAATFPEYAAVLEERLRREPRDVFLRRAEMDLASEARKPVLCAELGAQAAAQPDDGDAFYLALRCRHEDPNVKRLMLKARARWPGNLWLARWSAYDKLHSKDFSAAAPDLEQIVRATPGGSNYAGLDLARVRRYLAPDADLGDLVKDSRRLQELVTIEKGPLSSDSPLRAYYALSTGRLNEAHQIAEDNPTRAAHVLRLAAASDGADADMIKRAMALPFAAGTDSATTWVGLALAQKHGYDTAPFRKSTLEAAGPYQQQMLAFFDSIAAGKDPRAAERLIDTVPPSVRAHAYSATLVLLGQKAPAEWRVAVKRLLFISERPYFNAA</sequence>
<comment type="subcellular location">
    <subcellularLocation>
        <location evidence="2">Cell membrane</location>
        <topology evidence="2">Multi-pass membrane protein</topology>
    </subcellularLocation>
</comment>
<feature type="domain" description="Peptidase M48" evidence="13">
    <location>
        <begin position="192"/>
        <end position="408"/>
    </location>
</feature>
<dbReference type="EMBL" id="CP065053">
    <property type="protein sequence ID" value="QPI53184.1"/>
    <property type="molecule type" value="Genomic_DNA"/>
</dbReference>
<keyword evidence="7" id="KW-0378">Hydrolase</keyword>
<reference evidence="14 15" key="1">
    <citation type="submission" date="2020-11" db="EMBL/GenBank/DDBJ databases">
        <authorList>
            <person name="Sun Q."/>
        </authorList>
    </citation>
    <scope>NUCLEOTIDE SEQUENCE [LARGE SCALE GENOMIC DNA]</scope>
    <source>
        <strain evidence="14 15">P8398</strain>
    </source>
</reference>
<name>A0AA48WLD3_9BURK</name>
<evidence type="ECO:0000313" key="14">
    <source>
        <dbReference type="EMBL" id="QPI53184.1"/>
    </source>
</evidence>
<feature type="transmembrane region" description="Helical" evidence="12">
    <location>
        <begin position="68"/>
        <end position="89"/>
    </location>
</feature>
<evidence type="ECO:0000256" key="12">
    <source>
        <dbReference type="SAM" id="Phobius"/>
    </source>
</evidence>
<evidence type="ECO:0000256" key="5">
    <source>
        <dbReference type="ARBA" id="ARBA00022692"/>
    </source>
</evidence>
<keyword evidence="5 12" id="KW-0812">Transmembrane</keyword>
<dbReference type="CDD" id="cd07328">
    <property type="entry name" value="M48_Ste24p_like"/>
    <property type="match status" value="1"/>
</dbReference>
<dbReference type="PANTHER" id="PTHR43221">
    <property type="entry name" value="PROTEASE HTPX"/>
    <property type="match status" value="1"/>
</dbReference>
<dbReference type="InterPro" id="IPR001915">
    <property type="entry name" value="Peptidase_M48"/>
</dbReference>
<dbReference type="Gene3D" id="3.30.2010.10">
    <property type="entry name" value="Metalloproteases ('zincins'), catalytic domain"/>
    <property type="match status" value="1"/>
</dbReference>
<keyword evidence="10 14" id="KW-0482">Metalloprotease</keyword>
<evidence type="ECO:0000256" key="7">
    <source>
        <dbReference type="ARBA" id="ARBA00022801"/>
    </source>
</evidence>
<evidence type="ECO:0000256" key="10">
    <source>
        <dbReference type="ARBA" id="ARBA00023049"/>
    </source>
</evidence>
<evidence type="ECO:0000256" key="8">
    <source>
        <dbReference type="ARBA" id="ARBA00022833"/>
    </source>
</evidence>
<dbReference type="Pfam" id="PF01435">
    <property type="entry name" value="Peptidase_M48"/>
    <property type="match status" value="1"/>
</dbReference>
<dbReference type="PANTHER" id="PTHR43221:SF1">
    <property type="entry name" value="PROTEASE HTPX"/>
    <property type="match status" value="1"/>
</dbReference>
<protein>
    <submittedName>
        <fullName evidence="14">M48 family metalloprotease</fullName>
    </submittedName>
</protein>
<dbReference type="GO" id="GO:0008237">
    <property type="term" value="F:metallopeptidase activity"/>
    <property type="evidence" value="ECO:0007669"/>
    <property type="project" value="UniProtKB-KW"/>
</dbReference>
<evidence type="ECO:0000256" key="2">
    <source>
        <dbReference type="ARBA" id="ARBA00004651"/>
    </source>
</evidence>
<keyword evidence="9 12" id="KW-1133">Transmembrane helix</keyword>
<evidence type="ECO:0000256" key="1">
    <source>
        <dbReference type="ARBA" id="ARBA00001947"/>
    </source>
</evidence>
<dbReference type="InterPro" id="IPR050083">
    <property type="entry name" value="HtpX_protease"/>
</dbReference>
<accession>A0AA48WLD3</accession>
<evidence type="ECO:0000259" key="13">
    <source>
        <dbReference type="Pfam" id="PF01435"/>
    </source>
</evidence>
<feature type="transmembrane region" description="Helical" evidence="12">
    <location>
        <begin position="261"/>
        <end position="279"/>
    </location>
</feature>
<keyword evidence="11 12" id="KW-0472">Membrane</keyword>
<proteinExistence type="predicted"/>
<organism evidence="14 15">
    <name type="scientific">Massilia antarctica</name>
    <dbReference type="NCBI Taxonomy" id="2765360"/>
    <lineage>
        <taxon>Bacteria</taxon>
        <taxon>Pseudomonadati</taxon>
        <taxon>Pseudomonadota</taxon>
        <taxon>Betaproteobacteria</taxon>
        <taxon>Burkholderiales</taxon>
        <taxon>Oxalobacteraceae</taxon>
        <taxon>Telluria group</taxon>
        <taxon>Massilia</taxon>
    </lineage>
</organism>
<evidence type="ECO:0000256" key="6">
    <source>
        <dbReference type="ARBA" id="ARBA00022723"/>
    </source>
</evidence>
<keyword evidence="6" id="KW-0479">Metal-binding</keyword>
<evidence type="ECO:0000256" key="4">
    <source>
        <dbReference type="ARBA" id="ARBA00022670"/>
    </source>
</evidence>
<keyword evidence="3" id="KW-1003">Cell membrane</keyword>
<keyword evidence="15" id="KW-1185">Reference proteome</keyword>
<keyword evidence="8" id="KW-0862">Zinc</keyword>
<feature type="transmembrane region" description="Helical" evidence="12">
    <location>
        <begin position="105"/>
        <end position="126"/>
    </location>
</feature>
<evidence type="ECO:0000256" key="11">
    <source>
        <dbReference type="ARBA" id="ARBA00023136"/>
    </source>
</evidence>
<evidence type="ECO:0000313" key="15">
    <source>
        <dbReference type="Proteomes" id="UP000662888"/>
    </source>
</evidence>
<evidence type="ECO:0000256" key="9">
    <source>
        <dbReference type="ARBA" id="ARBA00022989"/>
    </source>
</evidence>
<evidence type="ECO:0000256" key="3">
    <source>
        <dbReference type="ARBA" id="ARBA00022475"/>
    </source>
</evidence>
<keyword evidence="4" id="KW-0645">Protease</keyword>
<gene>
    <name evidence="14" type="ORF">IV454_09690</name>
</gene>